<feature type="domain" description="Mechanosensitive ion channel MscS C-terminal" evidence="9">
    <location>
        <begin position="262"/>
        <end position="347"/>
    </location>
</feature>
<accession>A0A368DPG9</accession>
<feature type="transmembrane region" description="Helical" evidence="7">
    <location>
        <begin position="99"/>
        <end position="121"/>
    </location>
</feature>
<dbReference type="InterPro" id="IPR023408">
    <property type="entry name" value="MscS_beta-dom_sf"/>
</dbReference>
<feature type="domain" description="Mechanosensitive ion channel MscS" evidence="8">
    <location>
        <begin position="187"/>
        <end position="254"/>
    </location>
</feature>
<dbReference type="Proteomes" id="UP000253570">
    <property type="component" value="Unassembled WGS sequence"/>
</dbReference>
<dbReference type="PANTHER" id="PTHR30566">
    <property type="entry name" value="YNAI-RELATED MECHANOSENSITIVE ION CHANNEL"/>
    <property type="match status" value="1"/>
</dbReference>
<evidence type="ECO:0000256" key="5">
    <source>
        <dbReference type="ARBA" id="ARBA00022989"/>
    </source>
</evidence>
<comment type="similarity">
    <text evidence="2">Belongs to the MscS (TC 1.A.23) family.</text>
</comment>
<dbReference type="SUPFAM" id="SSF82689">
    <property type="entry name" value="Mechanosensitive channel protein MscS (YggB), C-terminal domain"/>
    <property type="match status" value="1"/>
</dbReference>
<evidence type="ECO:0000259" key="8">
    <source>
        <dbReference type="Pfam" id="PF00924"/>
    </source>
</evidence>
<feature type="transmembrane region" description="Helical" evidence="7">
    <location>
        <begin position="142"/>
        <end position="163"/>
    </location>
</feature>
<dbReference type="PANTHER" id="PTHR30566:SF25">
    <property type="entry name" value="INNER MEMBRANE PROTEIN"/>
    <property type="match status" value="1"/>
</dbReference>
<keyword evidence="6 7" id="KW-0472">Membrane</keyword>
<evidence type="ECO:0000259" key="9">
    <source>
        <dbReference type="Pfam" id="PF21082"/>
    </source>
</evidence>
<evidence type="ECO:0000313" key="11">
    <source>
        <dbReference type="EMBL" id="RCL73111.1"/>
    </source>
</evidence>
<comment type="subcellular location">
    <subcellularLocation>
        <location evidence="1">Cell membrane</location>
        <topology evidence="1">Multi-pass membrane protein</topology>
    </subcellularLocation>
</comment>
<dbReference type="SUPFAM" id="SSF50182">
    <property type="entry name" value="Sm-like ribonucleoproteins"/>
    <property type="match status" value="1"/>
</dbReference>
<comment type="caution">
    <text evidence="11">The sequence shown here is derived from an EMBL/GenBank/DDBJ whole genome shotgun (WGS) entry which is preliminary data.</text>
</comment>
<dbReference type="SUPFAM" id="SSF82861">
    <property type="entry name" value="Mechanosensitive channel protein MscS (YggB), transmembrane region"/>
    <property type="match status" value="1"/>
</dbReference>
<evidence type="ECO:0000256" key="4">
    <source>
        <dbReference type="ARBA" id="ARBA00022692"/>
    </source>
</evidence>
<dbReference type="Gene3D" id="3.30.70.100">
    <property type="match status" value="1"/>
</dbReference>
<protein>
    <submittedName>
        <fullName evidence="11">Mechanosensitive ion channel family protein</fullName>
    </submittedName>
</protein>
<feature type="transmembrane region" description="Helical" evidence="7">
    <location>
        <begin position="169"/>
        <end position="189"/>
    </location>
</feature>
<keyword evidence="4 7" id="KW-0812">Transmembrane</keyword>
<dbReference type="EMBL" id="QOQD01000010">
    <property type="protein sequence ID" value="RCL73111.1"/>
    <property type="molecule type" value="Genomic_DNA"/>
</dbReference>
<evidence type="ECO:0000256" key="6">
    <source>
        <dbReference type="ARBA" id="ARBA00023136"/>
    </source>
</evidence>
<feature type="transmembrane region" description="Helical" evidence="7">
    <location>
        <begin position="24"/>
        <end position="45"/>
    </location>
</feature>
<dbReference type="Gene3D" id="1.10.287.1260">
    <property type="match status" value="1"/>
</dbReference>
<dbReference type="Gene3D" id="2.30.30.60">
    <property type="match status" value="1"/>
</dbReference>
<organism evidence="11 12">
    <name type="scientific">PS1 clade bacterium</name>
    <dbReference type="NCBI Taxonomy" id="2175152"/>
    <lineage>
        <taxon>Bacteria</taxon>
        <taxon>Pseudomonadati</taxon>
        <taxon>Pseudomonadota</taxon>
        <taxon>Alphaproteobacteria</taxon>
        <taxon>PS1 clade</taxon>
    </lineage>
</organism>
<evidence type="ECO:0000256" key="1">
    <source>
        <dbReference type="ARBA" id="ARBA00004651"/>
    </source>
</evidence>
<feature type="transmembrane region" description="Helical" evidence="7">
    <location>
        <begin position="66"/>
        <end position="87"/>
    </location>
</feature>
<evidence type="ECO:0000259" key="10">
    <source>
        <dbReference type="Pfam" id="PF21088"/>
    </source>
</evidence>
<dbReference type="InterPro" id="IPR011014">
    <property type="entry name" value="MscS_channel_TM-2"/>
</dbReference>
<feature type="domain" description="Mechanosensitive ion channel transmembrane helices 2/3" evidence="10">
    <location>
        <begin position="148"/>
        <end position="186"/>
    </location>
</feature>
<evidence type="ECO:0000256" key="2">
    <source>
        <dbReference type="ARBA" id="ARBA00008017"/>
    </source>
</evidence>
<evidence type="ECO:0000256" key="7">
    <source>
        <dbReference type="SAM" id="Phobius"/>
    </source>
</evidence>
<keyword evidence="3" id="KW-1003">Cell membrane</keyword>
<dbReference type="InterPro" id="IPR011066">
    <property type="entry name" value="MscS_channel_C_sf"/>
</dbReference>
<evidence type="ECO:0000256" key="3">
    <source>
        <dbReference type="ARBA" id="ARBA00022475"/>
    </source>
</evidence>
<dbReference type="GO" id="GO:0008381">
    <property type="term" value="F:mechanosensitive monoatomic ion channel activity"/>
    <property type="evidence" value="ECO:0007669"/>
    <property type="project" value="UniProtKB-ARBA"/>
</dbReference>
<name>A0A368DPG9_9PROT</name>
<dbReference type="InterPro" id="IPR006685">
    <property type="entry name" value="MscS_channel_2nd"/>
</dbReference>
<keyword evidence="5 7" id="KW-1133">Transmembrane helix</keyword>
<dbReference type="Pfam" id="PF21088">
    <property type="entry name" value="MS_channel_1st"/>
    <property type="match status" value="1"/>
</dbReference>
<reference evidence="11 12" key="1">
    <citation type="journal article" date="2018" name="Microbiome">
        <title>Fine metagenomic profile of the Mediterranean stratified and mixed water columns revealed by assembly and recruitment.</title>
        <authorList>
            <person name="Haro-Moreno J.M."/>
            <person name="Lopez-Perez M."/>
            <person name="De La Torre J.R."/>
            <person name="Picazo A."/>
            <person name="Camacho A."/>
            <person name="Rodriguez-Valera F."/>
        </authorList>
    </citation>
    <scope>NUCLEOTIDE SEQUENCE [LARGE SCALE GENOMIC DNA]</scope>
    <source>
        <strain evidence="11">MED-G57</strain>
    </source>
</reference>
<dbReference type="Pfam" id="PF00924">
    <property type="entry name" value="MS_channel_2nd"/>
    <property type="match status" value="1"/>
</dbReference>
<dbReference type="InterPro" id="IPR010920">
    <property type="entry name" value="LSM_dom_sf"/>
</dbReference>
<proteinExistence type="inferred from homology"/>
<dbReference type="AlphaFoldDB" id="A0A368DPG9"/>
<dbReference type="GO" id="GO:0005886">
    <property type="term" value="C:plasma membrane"/>
    <property type="evidence" value="ECO:0007669"/>
    <property type="project" value="UniProtKB-SubCell"/>
</dbReference>
<dbReference type="InterPro" id="IPR049278">
    <property type="entry name" value="MS_channel_C"/>
</dbReference>
<evidence type="ECO:0000313" key="12">
    <source>
        <dbReference type="Proteomes" id="UP000253570"/>
    </source>
</evidence>
<gene>
    <name evidence="11" type="ORF">DBW71_04670</name>
</gene>
<sequence length="359" mass="40788">MLHKNYWMDIRMNLDLISTNYFDIALYGGVNILVSILLYLFFAWMKNRIVARIKGKGNLFQIVNIILSRFHNIGVFLLLFLFTSQIIFHNYSIVTTIQILLSLIFFIQAAYIIDGVATYLITNSNKFETNKKKSQVKNAVSLIKFIARSIIWSIALLLCVENIGIDITALVAGLGIGGIAIALAAQNILSDLFASLAIVLDKPFEIDDYIVVGDISGTVEQIGIKTTRIRALSGEELVCSNADLLGSRVRNYKRMKERRAIFELGVVYQTPHNLLTKIPEIIEKIIENAEFARFDRANFKSFGDSSLLFEIVFYVSAPGNDYNEYMKVQQGINYEIFKKFEELKIDFAYPTQTLHISKE</sequence>
<dbReference type="InterPro" id="IPR049142">
    <property type="entry name" value="MS_channel_1st"/>
</dbReference>
<dbReference type="Pfam" id="PF21082">
    <property type="entry name" value="MS_channel_3rd"/>
    <property type="match status" value="1"/>
</dbReference>